<name>A0A1T4S5T5_9BACT</name>
<dbReference type="Pfam" id="PF13470">
    <property type="entry name" value="PIN_3"/>
    <property type="match status" value="1"/>
</dbReference>
<gene>
    <name evidence="2" type="ORF">SAMN02745108_02979</name>
</gene>
<evidence type="ECO:0000259" key="1">
    <source>
        <dbReference type="Pfam" id="PF13470"/>
    </source>
</evidence>
<dbReference type="Proteomes" id="UP000190449">
    <property type="component" value="Unassembled WGS sequence"/>
</dbReference>
<sequence>MKVVLDCNIWISFLIGHQISFVRQLLNDERFQVYACERLLEEIQDVCSREKIKKYIRMDDVADLLGIIYDYCQFVIIGEKYAISNS</sequence>
<dbReference type="InterPro" id="IPR002716">
    <property type="entry name" value="PIN_dom"/>
</dbReference>
<dbReference type="InterPro" id="IPR029060">
    <property type="entry name" value="PIN-like_dom_sf"/>
</dbReference>
<proteinExistence type="predicted"/>
<dbReference type="NCBIfam" id="TIGR00305">
    <property type="entry name" value="putative toxin-antitoxin system toxin component, PIN family"/>
    <property type="match status" value="1"/>
</dbReference>
<feature type="domain" description="PIN" evidence="1">
    <location>
        <begin position="2"/>
        <end position="63"/>
    </location>
</feature>
<protein>
    <submittedName>
        <fullName evidence="2">Putative toxin-antitoxin system toxin component, PIN family</fullName>
    </submittedName>
</protein>
<dbReference type="EMBL" id="FUWU01000111">
    <property type="protein sequence ID" value="SKA23532.1"/>
    <property type="molecule type" value="Genomic_DNA"/>
</dbReference>
<organism evidence="2 3">
    <name type="scientific">Fibrobacter intestinalis</name>
    <dbReference type="NCBI Taxonomy" id="28122"/>
    <lineage>
        <taxon>Bacteria</taxon>
        <taxon>Pseudomonadati</taxon>
        <taxon>Fibrobacterota</taxon>
        <taxon>Fibrobacteria</taxon>
        <taxon>Fibrobacterales</taxon>
        <taxon>Fibrobacteraceae</taxon>
        <taxon>Fibrobacter</taxon>
    </lineage>
</organism>
<dbReference type="PANTHER" id="PTHR34610:SF4">
    <property type="entry name" value="SLL8027 PROTEIN"/>
    <property type="match status" value="1"/>
</dbReference>
<evidence type="ECO:0000313" key="3">
    <source>
        <dbReference type="Proteomes" id="UP000190449"/>
    </source>
</evidence>
<dbReference type="InterPro" id="IPR002850">
    <property type="entry name" value="PIN_toxin-like"/>
</dbReference>
<dbReference type="AlphaFoldDB" id="A0A1T4S5T5"/>
<dbReference type="SUPFAM" id="SSF88723">
    <property type="entry name" value="PIN domain-like"/>
    <property type="match status" value="1"/>
</dbReference>
<accession>A0A1T4S5T5</accession>
<dbReference type="STRING" id="28122.SAMN02745108_02979"/>
<evidence type="ECO:0000313" key="2">
    <source>
        <dbReference type="EMBL" id="SKA23532.1"/>
    </source>
</evidence>
<dbReference type="RefSeq" id="WP_198951045.1">
    <property type="nucleotide sequence ID" value="NZ_FUWU01000111.1"/>
</dbReference>
<reference evidence="2 3" key="1">
    <citation type="submission" date="2017-02" db="EMBL/GenBank/DDBJ databases">
        <authorList>
            <person name="Peterson S.W."/>
        </authorList>
    </citation>
    <scope>NUCLEOTIDE SEQUENCE [LARGE SCALE GENOMIC DNA]</scope>
    <source>
        <strain evidence="2 3">ATCC 43854</strain>
    </source>
</reference>
<dbReference type="PANTHER" id="PTHR34610">
    <property type="entry name" value="SSL7007 PROTEIN"/>
    <property type="match status" value="1"/>
</dbReference>